<evidence type="ECO:0000256" key="3">
    <source>
        <dbReference type="ARBA" id="ARBA00023163"/>
    </source>
</evidence>
<keyword evidence="8" id="KW-1185">Reference proteome</keyword>
<evidence type="ECO:0000313" key="7">
    <source>
        <dbReference type="EMBL" id="KAL3824570.1"/>
    </source>
</evidence>
<accession>A0ABD3SJ19</accession>
<dbReference type="InterPro" id="IPR036093">
    <property type="entry name" value="NAC_dom_sf"/>
</dbReference>
<evidence type="ECO:0000256" key="5">
    <source>
        <dbReference type="SAM" id="MobiDB-lite"/>
    </source>
</evidence>
<dbReference type="PANTHER" id="PTHR31744:SF92">
    <property type="entry name" value="NAC DOMAIN-CONTAINING PROTEIN 87"/>
    <property type="match status" value="1"/>
</dbReference>
<name>A0ABD3SJ19_9LAMI</name>
<reference evidence="7 8" key="1">
    <citation type="submission" date="2024-12" db="EMBL/GenBank/DDBJ databases">
        <title>The unique morphological basis and parallel evolutionary history of personate flowers in Penstemon.</title>
        <authorList>
            <person name="Depatie T.H."/>
            <person name="Wessinger C.A."/>
        </authorList>
    </citation>
    <scope>NUCLEOTIDE SEQUENCE [LARGE SCALE GENOMIC DNA]</scope>
    <source>
        <strain evidence="7">WTNN_2</strain>
        <tissue evidence="7">Leaf</tissue>
    </source>
</reference>
<comment type="caution">
    <text evidence="7">The sequence shown here is derived from an EMBL/GenBank/DDBJ whole genome shotgun (WGS) entry which is preliminary data.</text>
</comment>
<dbReference type="SUPFAM" id="SSF101941">
    <property type="entry name" value="NAC domain"/>
    <property type="match status" value="1"/>
</dbReference>
<dbReference type="FunFam" id="2.170.150.80:FF:000006">
    <property type="entry name" value="NAC domain-containing protein 100-like"/>
    <property type="match status" value="1"/>
</dbReference>
<dbReference type="PANTHER" id="PTHR31744">
    <property type="entry name" value="PROTEIN CUP-SHAPED COTYLEDON 2-RELATED"/>
    <property type="match status" value="1"/>
</dbReference>
<organism evidence="7 8">
    <name type="scientific">Penstemon smallii</name>
    <dbReference type="NCBI Taxonomy" id="265156"/>
    <lineage>
        <taxon>Eukaryota</taxon>
        <taxon>Viridiplantae</taxon>
        <taxon>Streptophyta</taxon>
        <taxon>Embryophyta</taxon>
        <taxon>Tracheophyta</taxon>
        <taxon>Spermatophyta</taxon>
        <taxon>Magnoliopsida</taxon>
        <taxon>eudicotyledons</taxon>
        <taxon>Gunneridae</taxon>
        <taxon>Pentapetalae</taxon>
        <taxon>asterids</taxon>
        <taxon>lamiids</taxon>
        <taxon>Lamiales</taxon>
        <taxon>Plantaginaceae</taxon>
        <taxon>Cheloneae</taxon>
        <taxon>Penstemon</taxon>
    </lineage>
</organism>
<evidence type="ECO:0000256" key="4">
    <source>
        <dbReference type="ARBA" id="ARBA00023242"/>
    </source>
</evidence>
<sequence>MEGAGPSTMGKSNEEDDYDHNDGVLELPPGFRFHPTDEEIITHYLLNKVINNLFVATAIAQADFNKSEPWDLPKMAKMGENEWFFFCQRDRKYPTGMRTNRATESGYWKATGKDREIYMKSKNKCLVGMKKTLVFYKGRAPKGEKTNWVMHEYRLEGNFSSYNFSRAAKDSWVVCKVFHKNIVTKRSPGVELARMDSFVDHLLCSPTSTALPPLADYSTFATDESEFMLRNSEPNPVLFPQISHYQSSNIGSYQYQQDPINFPFYNEVNLGVREPERMCKIENDVSCNNSVVSHSQQDTGISNEITSVHFEGDINNIECKKPFEDDHHEIYNDEGLAFSPNMSDFNSLWRY</sequence>
<dbReference type="AlphaFoldDB" id="A0ABD3SJ19"/>
<dbReference type="PROSITE" id="PS51005">
    <property type="entry name" value="NAC"/>
    <property type="match status" value="1"/>
</dbReference>
<dbReference type="GO" id="GO:0005634">
    <property type="term" value="C:nucleus"/>
    <property type="evidence" value="ECO:0007669"/>
    <property type="project" value="UniProtKB-ARBA"/>
</dbReference>
<keyword evidence="4" id="KW-0539">Nucleus</keyword>
<feature type="domain" description="NAC" evidence="6">
    <location>
        <begin position="27"/>
        <end position="180"/>
    </location>
</feature>
<dbReference type="GO" id="GO:0000976">
    <property type="term" value="F:transcription cis-regulatory region binding"/>
    <property type="evidence" value="ECO:0007669"/>
    <property type="project" value="UniProtKB-ARBA"/>
</dbReference>
<keyword evidence="1" id="KW-0805">Transcription regulation</keyword>
<evidence type="ECO:0000259" key="6">
    <source>
        <dbReference type="PROSITE" id="PS51005"/>
    </source>
</evidence>
<evidence type="ECO:0000313" key="8">
    <source>
        <dbReference type="Proteomes" id="UP001634393"/>
    </source>
</evidence>
<dbReference type="InterPro" id="IPR003441">
    <property type="entry name" value="NAC-dom"/>
</dbReference>
<protein>
    <recommendedName>
        <fullName evidence="6">NAC domain-containing protein</fullName>
    </recommendedName>
</protein>
<proteinExistence type="predicted"/>
<dbReference type="Proteomes" id="UP001634393">
    <property type="component" value="Unassembled WGS sequence"/>
</dbReference>
<dbReference type="EMBL" id="JBJXBP010000006">
    <property type="protein sequence ID" value="KAL3824570.1"/>
    <property type="molecule type" value="Genomic_DNA"/>
</dbReference>
<evidence type="ECO:0000256" key="1">
    <source>
        <dbReference type="ARBA" id="ARBA00023015"/>
    </source>
</evidence>
<gene>
    <name evidence="7" type="ORF">ACJIZ3_020599</name>
</gene>
<keyword evidence="2" id="KW-0238">DNA-binding</keyword>
<keyword evidence="3" id="KW-0804">Transcription</keyword>
<dbReference type="Gene3D" id="2.170.150.80">
    <property type="entry name" value="NAC domain"/>
    <property type="match status" value="1"/>
</dbReference>
<feature type="region of interest" description="Disordered" evidence="5">
    <location>
        <begin position="1"/>
        <end position="21"/>
    </location>
</feature>
<dbReference type="Pfam" id="PF02365">
    <property type="entry name" value="NAM"/>
    <property type="match status" value="1"/>
</dbReference>
<evidence type="ECO:0000256" key="2">
    <source>
        <dbReference type="ARBA" id="ARBA00023125"/>
    </source>
</evidence>